<evidence type="ECO:0000256" key="1">
    <source>
        <dbReference type="SAM" id="MobiDB-lite"/>
    </source>
</evidence>
<reference evidence="2 3" key="1">
    <citation type="submission" date="2018-05" db="EMBL/GenBank/DDBJ databases">
        <title>Draft genome sequence of Scytalidium lignicola DSM 105466, a ubiquitous saprotrophic fungus.</title>
        <authorList>
            <person name="Buettner E."/>
            <person name="Gebauer A.M."/>
            <person name="Hofrichter M."/>
            <person name="Liers C."/>
            <person name="Kellner H."/>
        </authorList>
    </citation>
    <scope>NUCLEOTIDE SEQUENCE [LARGE SCALE GENOMIC DNA]</scope>
    <source>
        <strain evidence="2 3">DSM 105466</strain>
    </source>
</reference>
<evidence type="ECO:0000313" key="3">
    <source>
        <dbReference type="Proteomes" id="UP000258309"/>
    </source>
</evidence>
<organism evidence="2 3">
    <name type="scientific">Scytalidium lignicola</name>
    <name type="common">Hyphomycete</name>
    <dbReference type="NCBI Taxonomy" id="5539"/>
    <lineage>
        <taxon>Eukaryota</taxon>
        <taxon>Fungi</taxon>
        <taxon>Dikarya</taxon>
        <taxon>Ascomycota</taxon>
        <taxon>Pezizomycotina</taxon>
        <taxon>Leotiomycetes</taxon>
        <taxon>Leotiomycetes incertae sedis</taxon>
        <taxon>Scytalidium</taxon>
    </lineage>
</organism>
<comment type="caution">
    <text evidence="2">The sequence shown here is derived from an EMBL/GenBank/DDBJ whole genome shotgun (WGS) entry which is preliminary data.</text>
</comment>
<proteinExistence type="predicted"/>
<dbReference type="EMBL" id="NCSJ02000291">
    <property type="protein sequence ID" value="RFU26010.1"/>
    <property type="molecule type" value="Genomic_DNA"/>
</dbReference>
<sequence>MPPSGKESLVDTGCPKVGKKAKDRAEQLTYLLHDTDLLIEYVGRKPATEDYEGRKARPIPSENAMEYLRAVKAYLRGDKEARQAQSQTPTGDDDRFQAMKQEMDKKSNSSHSTESSWAGIASSNGTGNVSLRTKATTTTTATTAQEGPGTRELRIRTPDKTIVNTAINQTDPKKGLINLLNKAIAQSSSINILGALRASARVMIPTYEMVVSGILVAKANITHQEEVIHNIEFWNKEIVKSSNIERICWLGRLASDKQVNAMVIEFKRPEDANTLIKQGRLLTTGITGTPFSLVAKLQSQEESDRQDCEGKEDPYGESVLPGHKRHAKGIRSEHPEASHRKVYRDYLGSRRSTNPRGYNALIA</sequence>
<feature type="compositionally biased region" description="Basic and acidic residues" evidence="1">
    <location>
        <begin position="330"/>
        <end position="348"/>
    </location>
</feature>
<feature type="non-terminal residue" evidence="2">
    <location>
        <position position="1"/>
    </location>
</feature>
<feature type="region of interest" description="Disordered" evidence="1">
    <location>
        <begin position="302"/>
        <end position="363"/>
    </location>
</feature>
<feature type="compositionally biased region" description="Low complexity" evidence="1">
    <location>
        <begin position="133"/>
        <end position="144"/>
    </location>
</feature>
<feature type="compositionally biased region" description="Basic and acidic residues" evidence="1">
    <location>
        <begin position="302"/>
        <end position="314"/>
    </location>
</feature>
<dbReference type="Proteomes" id="UP000258309">
    <property type="component" value="Unassembled WGS sequence"/>
</dbReference>
<feature type="non-terminal residue" evidence="2">
    <location>
        <position position="363"/>
    </location>
</feature>
<protein>
    <submittedName>
        <fullName evidence="2">Uncharacterized protein</fullName>
    </submittedName>
</protein>
<evidence type="ECO:0000313" key="2">
    <source>
        <dbReference type="EMBL" id="RFU26010.1"/>
    </source>
</evidence>
<gene>
    <name evidence="2" type="ORF">B7463_g10339</name>
</gene>
<accession>A0A3E2GXY8</accession>
<name>A0A3E2GXY8_SCYLI</name>
<dbReference type="AlphaFoldDB" id="A0A3E2GXY8"/>
<feature type="region of interest" description="Disordered" evidence="1">
    <location>
        <begin position="102"/>
        <end position="152"/>
    </location>
</feature>
<feature type="compositionally biased region" description="Polar residues" evidence="1">
    <location>
        <begin position="121"/>
        <end position="131"/>
    </location>
</feature>
<keyword evidence="3" id="KW-1185">Reference proteome</keyword>